<gene>
    <name evidence="2" type="primary">wzy</name>
    <name evidence="2" type="ORF">KEC57_06550</name>
</gene>
<dbReference type="RefSeq" id="WP_229383775.1">
    <property type="nucleotide sequence ID" value="NZ_JAGTTN010000002.1"/>
</dbReference>
<comment type="caution">
    <text evidence="2">The sequence shown here is derived from an EMBL/GenBank/DDBJ whole genome shotgun (WGS) entry which is preliminary data.</text>
</comment>
<protein>
    <submittedName>
        <fullName evidence="2">O-antigen polysaccharide polymerase Wzy</fullName>
    </submittedName>
</protein>
<keyword evidence="1" id="KW-0472">Membrane</keyword>
<feature type="transmembrane region" description="Helical" evidence="1">
    <location>
        <begin position="245"/>
        <end position="262"/>
    </location>
</feature>
<proteinExistence type="predicted"/>
<feature type="transmembrane region" description="Helical" evidence="1">
    <location>
        <begin position="72"/>
        <end position="92"/>
    </location>
</feature>
<evidence type="ECO:0000313" key="3">
    <source>
        <dbReference type="Proteomes" id="UP001139354"/>
    </source>
</evidence>
<feature type="transmembrane region" description="Helical" evidence="1">
    <location>
        <begin position="408"/>
        <end position="427"/>
    </location>
</feature>
<feature type="transmembrane region" description="Helical" evidence="1">
    <location>
        <begin position="269"/>
        <end position="285"/>
    </location>
</feature>
<feature type="transmembrane region" description="Helical" evidence="1">
    <location>
        <begin position="377"/>
        <end position="396"/>
    </location>
</feature>
<organism evidence="2 3">
    <name type="scientific">Microbacterium allomyrinae</name>
    <dbReference type="NCBI Taxonomy" id="2830666"/>
    <lineage>
        <taxon>Bacteria</taxon>
        <taxon>Bacillati</taxon>
        <taxon>Actinomycetota</taxon>
        <taxon>Actinomycetes</taxon>
        <taxon>Micrococcales</taxon>
        <taxon>Microbacteriaceae</taxon>
        <taxon>Microbacterium</taxon>
    </lineage>
</organism>
<feature type="transmembrane region" description="Helical" evidence="1">
    <location>
        <begin position="146"/>
        <end position="171"/>
    </location>
</feature>
<keyword evidence="1" id="KW-0812">Transmembrane</keyword>
<dbReference type="Proteomes" id="UP001139354">
    <property type="component" value="Unassembled WGS sequence"/>
</dbReference>
<evidence type="ECO:0000256" key="1">
    <source>
        <dbReference type="SAM" id="Phobius"/>
    </source>
</evidence>
<dbReference type="EMBL" id="JAGTTN010000002">
    <property type="protein sequence ID" value="MCC2031843.1"/>
    <property type="molecule type" value="Genomic_DNA"/>
</dbReference>
<sequence length="473" mass="51729">MIPVVKNYPSPFLATFAAVALCGVVPLLLWNMGAPVLQPNALLAVTAIIVISGLKFALVLGYRDRRLHEMVLWLFVYLFLGVAPFVQIQTTYPGTTPGMDSVFAVRAATVVLVGCLAILLGLGLGNRRAEDPNYAPVSRPVNARNVYLLALATLLLAVFYVSQVGFSTLFAARSELSSARSDSLGGPFGTLIVAGAKMGLLVAFVALASLWRQRKRAQQPRPVFMTVVVLVTLVALVNPVGNARYIFGTVALAVLGALGLYATIGRFRAAAVGAMAGMIVVFPILDTFRRTLDATVELQSPLDSLTSADFDAFAQLMNTVRYVEEQGITWGNQLLGVVLFWVPREGWAEKPIDTGTFLAEWQDYRFRNLSAPLWAELYINLGWVGLIAGMIGFGYLIRYLDRRSEAMLSLYGAPGVAATIIPFYLLIVLRGSLLQAMSNLLIILVASWFVTRPQRDPFQVPRRRPQEQDLSRV</sequence>
<feature type="transmembrane region" description="Helical" evidence="1">
    <location>
        <begin position="104"/>
        <end position="125"/>
    </location>
</feature>
<accession>A0A9X1S3D7</accession>
<feature type="transmembrane region" description="Helical" evidence="1">
    <location>
        <begin position="223"/>
        <end position="239"/>
    </location>
</feature>
<name>A0A9X1S3D7_9MICO</name>
<feature type="transmembrane region" description="Helical" evidence="1">
    <location>
        <begin position="12"/>
        <end position="29"/>
    </location>
</feature>
<keyword evidence="1" id="KW-1133">Transmembrane helix</keyword>
<feature type="transmembrane region" description="Helical" evidence="1">
    <location>
        <begin position="191"/>
        <end position="211"/>
    </location>
</feature>
<dbReference type="AlphaFoldDB" id="A0A9X1S3D7"/>
<keyword evidence="3" id="KW-1185">Reference proteome</keyword>
<feature type="transmembrane region" description="Helical" evidence="1">
    <location>
        <begin position="433"/>
        <end position="451"/>
    </location>
</feature>
<evidence type="ECO:0000313" key="2">
    <source>
        <dbReference type="EMBL" id="MCC2031843.1"/>
    </source>
</evidence>
<reference evidence="2" key="1">
    <citation type="submission" date="2021-04" db="EMBL/GenBank/DDBJ databases">
        <title>Microbacterium tenobrionis sp. nov. and Microbacterium allomyrinae sp. nov., isolated from larvae of Tenobrio molitor and Allomyrina dichotoma, respectively.</title>
        <authorList>
            <person name="Lee S.D."/>
        </authorList>
    </citation>
    <scope>NUCLEOTIDE SEQUENCE</scope>
    <source>
        <strain evidence="2">BWT-G7</strain>
    </source>
</reference>
<feature type="transmembrane region" description="Helical" evidence="1">
    <location>
        <begin position="41"/>
        <end position="60"/>
    </location>
</feature>